<dbReference type="GO" id="GO:0003735">
    <property type="term" value="F:structural constituent of ribosome"/>
    <property type="evidence" value="ECO:0007669"/>
    <property type="project" value="InterPro"/>
</dbReference>
<dbReference type="Gene3D" id="3.30.70.600">
    <property type="entry name" value="Ribosomal protein S10 domain"/>
    <property type="match status" value="1"/>
</dbReference>
<proteinExistence type="inferred from homology"/>
<dbReference type="OrthoDB" id="366214at2759"/>
<evidence type="ECO:0000259" key="5">
    <source>
        <dbReference type="SMART" id="SM01403"/>
    </source>
</evidence>
<name>A0A8K0UVJ9_9AGAR</name>
<dbReference type="InterPro" id="IPR036838">
    <property type="entry name" value="Ribosomal_uS10_dom_sf"/>
</dbReference>
<feature type="compositionally biased region" description="Low complexity" evidence="4">
    <location>
        <begin position="56"/>
        <end position="65"/>
    </location>
</feature>
<dbReference type="Proteomes" id="UP000813824">
    <property type="component" value="Unassembled WGS sequence"/>
</dbReference>
<dbReference type="GO" id="GO:0006412">
    <property type="term" value="P:translation"/>
    <property type="evidence" value="ECO:0007669"/>
    <property type="project" value="InterPro"/>
</dbReference>
<dbReference type="PRINTS" id="PR00971">
    <property type="entry name" value="RIBOSOMALS10"/>
</dbReference>
<dbReference type="SMART" id="SM01403">
    <property type="entry name" value="Ribosomal_S10"/>
    <property type="match status" value="1"/>
</dbReference>
<dbReference type="GO" id="GO:1990904">
    <property type="term" value="C:ribonucleoprotein complex"/>
    <property type="evidence" value="ECO:0007669"/>
    <property type="project" value="UniProtKB-KW"/>
</dbReference>
<evidence type="ECO:0000313" key="7">
    <source>
        <dbReference type="Proteomes" id="UP000813824"/>
    </source>
</evidence>
<dbReference type="Pfam" id="PF00338">
    <property type="entry name" value="Ribosomal_S10"/>
    <property type="match status" value="1"/>
</dbReference>
<dbReference type="InterPro" id="IPR001848">
    <property type="entry name" value="Ribosomal_uS10"/>
</dbReference>
<organism evidence="6 7">
    <name type="scientific">Cristinia sonorae</name>
    <dbReference type="NCBI Taxonomy" id="1940300"/>
    <lineage>
        <taxon>Eukaryota</taxon>
        <taxon>Fungi</taxon>
        <taxon>Dikarya</taxon>
        <taxon>Basidiomycota</taxon>
        <taxon>Agaricomycotina</taxon>
        <taxon>Agaricomycetes</taxon>
        <taxon>Agaricomycetidae</taxon>
        <taxon>Agaricales</taxon>
        <taxon>Pleurotineae</taxon>
        <taxon>Stephanosporaceae</taxon>
        <taxon>Cristinia</taxon>
    </lineage>
</organism>
<dbReference type="GO" id="GO:0005840">
    <property type="term" value="C:ribosome"/>
    <property type="evidence" value="ECO:0007669"/>
    <property type="project" value="UniProtKB-KW"/>
</dbReference>
<feature type="compositionally biased region" description="Low complexity" evidence="4">
    <location>
        <begin position="81"/>
        <end position="111"/>
    </location>
</feature>
<dbReference type="HAMAP" id="MF_00508">
    <property type="entry name" value="Ribosomal_uS10"/>
    <property type="match status" value="1"/>
</dbReference>
<sequence>MYGLCATTLTRPCRSVFTFVSRTRISTRLQSTTVAGSDRGIGSSGSGGKDNKKSSKPPSSSSSKDTAAQTSRKQKPKPKHSSASSEPPTPAASATSTPASAPKATPAPTEPVALTPTDAELEASFASQVVHGRSLLAAYHHPRTHSIPLALLHFRSHHLPLLNLFLHFTSHAASALGVPITRPASLPTQRRLWTVIKGPFVHKKAQENFERKTHKRVVKVYDADQEVVDRLVRYLGRHELAGVGMRVVRWHRAPVGVGRKTVEVMAREVRSVGGAAQAVEAQTSAEKVKKLGEQIIREEAAAATKSTAKEIVI</sequence>
<dbReference type="PANTHER" id="PTHR11700">
    <property type="entry name" value="30S RIBOSOMAL PROTEIN S10 FAMILY MEMBER"/>
    <property type="match status" value="1"/>
</dbReference>
<keyword evidence="7" id="KW-1185">Reference proteome</keyword>
<evidence type="ECO:0000256" key="2">
    <source>
        <dbReference type="ARBA" id="ARBA00022980"/>
    </source>
</evidence>
<comment type="similarity">
    <text evidence="1">Belongs to the universal ribosomal protein uS10 family.</text>
</comment>
<evidence type="ECO:0000256" key="1">
    <source>
        <dbReference type="ARBA" id="ARBA00007102"/>
    </source>
</evidence>
<evidence type="ECO:0000256" key="4">
    <source>
        <dbReference type="SAM" id="MobiDB-lite"/>
    </source>
</evidence>
<keyword evidence="2 6" id="KW-0689">Ribosomal protein</keyword>
<comment type="caution">
    <text evidence="6">The sequence shown here is derived from an EMBL/GenBank/DDBJ whole genome shotgun (WGS) entry which is preliminary data.</text>
</comment>
<evidence type="ECO:0000313" key="6">
    <source>
        <dbReference type="EMBL" id="KAH8105453.1"/>
    </source>
</evidence>
<keyword evidence="3" id="KW-0687">Ribonucleoprotein</keyword>
<dbReference type="InterPro" id="IPR027486">
    <property type="entry name" value="Ribosomal_uS10_dom"/>
</dbReference>
<feature type="region of interest" description="Disordered" evidence="4">
    <location>
        <begin position="29"/>
        <end position="112"/>
    </location>
</feature>
<dbReference type="SUPFAM" id="SSF54999">
    <property type="entry name" value="Ribosomal protein S10"/>
    <property type="match status" value="1"/>
</dbReference>
<gene>
    <name evidence="6" type="ORF">BXZ70DRAFT_984070</name>
</gene>
<dbReference type="EMBL" id="JAEVFJ010000004">
    <property type="protein sequence ID" value="KAH8105453.1"/>
    <property type="molecule type" value="Genomic_DNA"/>
</dbReference>
<feature type="domain" description="Small ribosomal subunit protein uS10" evidence="5">
    <location>
        <begin position="151"/>
        <end position="248"/>
    </location>
</feature>
<dbReference type="AlphaFoldDB" id="A0A8K0UVJ9"/>
<reference evidence="6" key="1">
    <citation type="journal article" date="2021" name="New Phytol.">
        <title>Evolutionary innovations through gain and loss of genes in the ectomycorrhizal Boletales.</title>
        <authorList>
            <person name="Wu G."/>
            <person name="Miyauchi S."/>
            <person name="Morin E."/>
            <person name="Kuo A."/>
            <person name="Drula E."/>
            <person name="Varga T."/>
            <person name="Kohler A."/>
            <person name="Feng B."/>
            <person name="Cao Y."/>
            <person name="Lipzen A."/>
            <person name="Daum C."/>
            <person name="Hundley H."/>
            <person name="Pangilinan J."/>
            <person name="Johnson J."/>
            <person name="Barry K."/>
            <person name="LaButti K."/>
            <person name="Ng V."/>
            <person name="Ahrendt S."/>
            <person name="Min B."/>
            <person name="Choi I.G."/>
            <person name="Park H."/>
            <person name="Plett J.M."/>
            <person name="Magnuson J."/>
            <person name="Spatafora J.W."/>
            <person name="Nagy L.G."/>
            <person name="Henrissat B."/>
            <person name="Grigoriev I.V."/>
            <person name="Yang Z.L."/>
            <person name="Xu J."/>
            <person name="Martin F.M."/>
        </authorList>
    </citation>
    <scope>NUCLEOTIDE SEQUENCE</scope>
    <source>
        <strain evidence="6">KKN 215</strain>
    </source>
</reference>
<accession>A0A8K0UVJ9</accession>
<evidence type="ECO:0000256" key="3">
    <source>
        <dbReference type="ARBA" id="ARBA00023274"/>
    </source>
</evidence>
<protein>
    <submittedName>
        <fullName evidence="6">Ribosomal protein S10 domain-containing protein</fullName>
    </submittedName>
</protein>